<feature type="compositionally biased region" description="Low complexity" evidence="1">
    <location>
        <begin position="605"/>
        <end position="622"/>
    </location>
</feature>
<keyword evidence="3" id="KW-1185">Reference proteome</keyword>
<sequence length="633" mass="71271">MSDNMQPLAGDNATTRNPPNVTSKTHIVAVCGTSDIRDGASPTRDGWFVSDMYLWKHLLKGMGASQVWLTCLDPEKLVDKYEKYFPNGPYVQGDPYDDNRAIVLSRDQLSQAFENLELVDDTGKTDLRDRLIIRLRDVCQKAAAKNEPVMLLATCHGDIEVSDGSFVIGLPEPVNIRETYPAEMLLSSEMLGNAIKDIPGLHLSTYTTSCFSEHWVITPNWRPLSHMVMGAALFKPETEEESHSWPRSTAGRYGGGVFSTHTLEELLIEAKVITAPEELGTIEGNLPDGRSFAQWSDTIKAHMARHQIRGFWYGSTPAFTAEGGHDKFWSRSGYPLGNYLANWEALPKISKSKHASPDFNRQRRLSDITVAETEEYEKFMASSDSWRSDAHQPATMTASWSGATGHRLISKVNDLARMYLASNPGLDTRSENRWIHTSCIEALEGRLKASEVLNLENALSYRLYKMFEAENVVRDLGISSLPPIRELNWEDWSSKHLEGGNNVDLNASFQAHLKKVMKWTLCIPVEGTNCGRTYLKPERYIAAELCLGQKDSDEEYERLAMKQRSRARHVAQRSLTSSDFIRRECDTARRTWRIEKKGSPRKQRASVQGVFQQQSGQAGEGSSRAKKSDHDPY</sequence>
<feature type="region of interest" description="Disordered" evidence="1">
    <location>
        <begin position="592"/>
        <end position="633"/>
    </location>
</feature>
<feature type="region of interest" description="Disordered" evidence="1">
    <location>
        <begin position="1"/>
        <end position="21"/>
    </location>
</feature>
<reference evidence="2" key="1">
    <citation type="submission" date="2021-02" db="EMBL/GenBank/DDBJ databases">
        <title>Genome sequence Cadophora malorum strain M34.</title>
        <authorList>
            <person name="Stefanovic E."/>
            <person name="Vu D."/>
            <person name="Scully C."/>
            <person name="Dijksterhuis J."/>
            <person name="Roader J."/>
            <person name="Houbraken J."/>
        </authorList>
    </citation>
    <scope>NUCLEOTIDE SEQUENCE</scope>
    <source>
        <strain evidence="2">M34</strain>
    </source>
</reference>
<evidence type="ECO:0000256" key="1">
    <source>
        <dbReference type="SAM" id="MobiDB-lite"/>
    </source>
</evidence>
<proteinExistence type="predicted"/>
<name>A0A8H7TEW1_9HELO</name>
<feature type="compositionally biased region" description="Polar residues" evidence="1">
    <location>
        <begin position="12"/>
        <end position="21"/>
    </location>
</feature>
<protein>
    <submittedName>
        <fullName evidence="2">Uncharacterized protein</fullName>
    </submittedName>
</protein>
<dbReference type="AlphaFoldDB" id="A0A8H7TEW1"/>
<dbReference type="Proteomes" id="UP000664132">
    <property type="component" value="Unassembled WGS sequence"/>
</dbReference>
<gene>
    <name evidence="2" type="ORF">IFR04_009303</name>
</gene>
<dbReference type="EMBL" id="JAFJYH010000151">
    <property type="protein sequence ID" value="KAG4417573.1"/>
    <property type="molecule type" value="Genomic_DNA"/>
</dbReference>
<organism evidence="2 3">
    <name type="scientific">Cadophora malorum</name>
    <dbReference type="NCBI Taxonomy" id="108018"/>
    <lineage>
        <taxon>Eukaryota</taxon>
        <taxon>Fungi</taxon>
        <taxon>Dikarya</taxon>
        <taxon>Ascomycota</taxon>
        <taxon>Pezizomycotina</taxon>
        <taxon>Leotiomycetes</taxon>
        <taxon>Helotiales</taxon>
        <taxon>Ploettnerulaceae</taxon>
        <taxon>Cadophora</taxon>
    </lineage>
</organism>
<evidence type="ECO:0000313" key="3">
    <source>
        <dbReference type="Proteomes" id="UP000664132"/>
    </source>
</evidence>
<evidence type="ECO:0000313" key="2">
    <source>
        <dbReference type="EMBL" id="KAG4417573.1"/>
    </source>
</evidence>
<dbReference type="OrthoDB" id="3000060at2759"/>
<accession>A0A8H7TEW1</accession>
<comment type="caution">
    <text evidence="2">The sequence shown here is derived from an EMBL/GenBank/DDBJ whole genome shotgun (WGS) entry which is preliminary data.</text>
</comment>